<dbReference type="eggNOG" id="COG0719">
    <property type="taxonomic scope" value="Bacteria"/>
</dbReference>
<dbReference type="KEGG" id="msl:Msil_1608"/>
<dbReference type="PANTHER" id="PTHR30508">
    <property type="entry name" value="FES CLUSTER ASSEMBLY PROTEIN SUF"/>
    <property type="match status" value="1"/>
</dbReference>
<feature type="domain" description="SUF system FeS cluster assembly SufBD core" evidence="2">
    <location>
        <begin position="219"/>
        <end position="461"/>
    </location>
</feature>
<organism evidence="4 5">
    <name type="scientific">Methylocella silvestris (strain DSM 15510 / CIP 108128 / LMG 27833 / NCIMB 13906 / BL2)</name>
    <dbReference type="NCBI Taxonomy" id="395965"/>
    <lineage>
        <taxon>Bacteria</taxon>
        <taxon>Pseudomonadati</taxon>
        <taxon>Pseudomonadota</taxon>
        <taxon>Alphaproteobacteria</taxon>
        <taxon>Hyphomicrobiales</taxon>
        <taxon>Beijerinckiaceae</taxon>
        <taxon>Methylocella</taxon>
    </lineage>
</organism>
<dbReference type="HOGENOM" id="CLU_026231_0_0_5"/>
<keyword evidence="5" id="KW-1185">Reference proteome</keyword>
<accession>B8EI74</accession>
<evidence type="ECO:0000313" key="5">
    <source>
        <dbReference type="Proteomes" id="UP000002257"/>
    </source>
</evidence>
<dbReference type="Proteomes" id="UP000002257">
    <property type="component" value="Chromosome"/>
</dbReference>
<name>B8EI74_METSB</name>
<feature type="domain" description="SUF system FeS cluster assembly SufBD N-terminal" evidence="3">
    <location>
        <begin position="152"/>
        <end position="210"/>
    </location>
</feature>
<evidence type="ECO:0000313" key="4">
    <source>
        <dbReference type="EMBL" id="ACK50556.1"/>
    </source>
</evidence>
<dbReference type="InterPro" id="IPR037284">
    <property type="entry name" value="SUF_FeS_clus_asmbl_SufBD_sf"/>
</dbReference>
<dbReference type="InterPro" id="IPR045595">
    <property type="entry name" value="SufBD_N"/>
</dbReference>
<dbReference type="Pfam" id="PF19295">
    <property type="entry name" value="SufBD_N"/>
    <property type="match status" value="1"/>
</dbReference>
<gene>
    <name evidence="4" type="ordered locus">Msil_1608</name>
</gene>
<dbReference type="InterPro" id="IPR010231">
    <property type="entry name" value="SUF_FeS_clus_asmbl_SufB"/>
</dbReference>
<dbReference type="PANTHER" id="PTHR30508:SF1">
    <property type="entry name" value="UPF0051 PROTEIN ABCI8, CHLOROPLASTIC-RELATED"/>
    <property type="match status" value="1"/>
</dbReference>
<dbReference type="OrthoDB" id="9803529at2"/>
<dbReference type="STRING" id="395965.Msil_1608"/>
<sequence>MAAVQETVDRVKSIDVSEYKYGFFSDIESEKAPKGLNEDIVRFISAKKNEPDWLTQWRLGAFRRWLTMAEPTWARVDFPKIDYQDLYYYSAPKTAAGPKSLDEVDPELLKVYAKLGIPLGEQEILAGVAPERRVAVDAVFDSVSVVTTFKEELAKAGVIFCPISEAVHTHPELVQKYLGSVVPTTDNYFATLNSAVFSDGSFVYIPPGVRCPMELSTYFRINEQNTGQFERTLIIADKGSYVSYLEGCTAPKRDENQLHAAVVELVTHEDAEIKYSTVQNWYPGDSEGKGGIFNFVTKRGDCRGARSKISWTQVETGSAITWKYPSCILRGDESRGEFYSIAISNGRQQVDSGTKMIHLGKNTTSRIISKGISAGKSQNTYRGQVSSHRKATGARNFTNCDSLLIGNSCGAHTVPYIESRNTSTQFEHEATTSKISDDQLFYCMQRGLSAEEATALIVNGFVRDVLQQLPMEFAVEAQKLIAISLEGSVG</sequence>
<evidence type="ECO:0000256" key="1">
    <source>
        <dbReference type="ARBA" id="ARBA00043967"/>
    </source>
</evidence>
<evidence type="ECO:0000259" key="3">
    <source>
        <dbReference type="Pfam" id="PF19295"/>
    </source>
</evidence>
<reference evidence="4 5" key="1">
    <citation type="journal article" date="2010" name="J. Bacteriol.">
        <title>Complete genome sequence of the aerobic facultative methanotroph Methylocella silvestris BL2.</title>
        <authorList>
            <person name="Chen Y."/>
            <person name="Crombie A."/>
            <person name="Rahman M.T."/>
            <person name="Dedysh S.N."/>
            <person name="Liesack W."/>
            <person name="Stott M.B."/>
            <person name="Alam M."/>
            <person name="Theisen A.R."/>
            <person name="Murrell J.C."/>
            <person name="Dunfield P.F."/>
        </authorList>
    </citation>
    <scope>NUCLEOTIDE SEQUENCE [LARGE SCALE GENOMIC DNA]</scope>
    <source>
        <strain evidence="5">DSM 15510 / CIP 108128 / LMG 27833 / NCIMB 13906 / BL2</strain>
    </source>
</reference>
<dbReference type="InterPro" id="IPR055346">
    <property type="entry name" value="Fe-S_cluster_assembly_SufBD"/>
</dbReference>
<dbReference type="InterPro" id="IPR000825">
    <property type="entry name" value="SUF_FeS_clus_asmbl_SufBD_core"/>
</dbReference>
<dbReference type="NCBIfam" id="TIGR01980">
    <property type="entry name" value="sufB"/>
    <property type="match status" value="1"/>
</dbReference>
<dbReference type="AlphaFoldDB" id="B8EI74"/>
<dbReference type="Pfam" id="PF01458">
    <property type="entry name" value="SUFBD_core"/>
    <property type="match status" value="1"/>
</dbReference>
<proteinExistence type="inferred from homology"/>
<dbReference type="GO" id="GO:0016226">
    <property type="term" value="P:iron-sulfur cluster assembly"/>
    <property type="evidence" value="ECO:0007669"/>
    <property type="project" value="InterPro"/>
</dbReference>
<evidence type="ECO:0000259" key="2">
    <source>
        <dbReference type="Pfam" id="PF01458"/>
    </source>
</evidence>
<dbReference type="RefSeq" id="WP_012590626.1">
    <property type="nucleotide sequence ID" value="NC_011666.1"/>
</dbReference>
<protein>
    <submittedName>
        <fullName evidence="4">FeS assembly protein SufB</fullName>
    </submittedName>
</protein>
<dbReference type="EMBL" id="CP001280">
    <property type="protein sequence ID" value="ACK50556.1"/>
    <property type="molecule type" value="Genomic_DNA"/>
</dbReference>
<comment type="similarity">
    <text evidence="1">Belongs to the iron-sulfur cluster assembly SufBD family.</text>
</comment>
<dbReference type="NCBIfam" id="NF008773">
    <property type="entry name" value="PRK11814.1"/>
    <property type="match status" value="1"/>
</dbReference>
<dbReference type="SUPFAM" id="SSF101960">
    <property type="entry name" value="Stabilizer of iron transporter SufD"/>
    <property type="match status" value="1"/>
</dbReference>